<keyword evidence="1" id="KW-0472">Membrane</keyword>
<keyword evidence="1" id="KW-0812">Transmembrane</keyword>
<dbReference type="InterPro" id="IPR025291">
    <property type="entry name" value="DUF4153"/>
</dbReference>
<protein>
    <recommendedName>
        <fullName evidence="4">DUF4153 domain-containing protein</fullName>
    </recommendedName>
</protein>
<dbReference type="OrthoDB" id="9809196at2"/>
<dbReference type="RefSeq" id="WP_073204832.1">
    <property type="nucleotide sequence ID" value="NZ_FRBD01000003.1"/>
</dbReference>
<feature type="transmembrane region" description="Helical" evidence="1">
    <location>
        <begin position="57"/>
        <end position="72"/>
    </location>
</feature>
<evidence type="ECO:0000313" key="2">
    <source>
        <dbReference type="EMBL" id="SHK41537.1"/>
    </source>
</evidence>
<keyword evidence="1" id="KW-1133">Transmembrane helix</keyword>
<feature type="transmembrane region" description="Helical" evidence="1">
    <location>
        <begin position="241"/>
        <end position="259"/>
    </location>
</feature>
<reference evidence="2 3" key="1">
    <citation type="submission" date="2016-11" db="EMBL/GenBank/DDBJ databases">
        <authorList>
            <person name="Jaros S."/>
            <person name="Januszkiewicz K."/>
            <person name="Wedrychowicz H."/>
        </authorList>
    </citation>
    <scope>NUCLEOTIDE SEQUENCE [LARGE SCALE GENOMIC DNA]</scope>
    <source>
        <strain evidence="2 3">KHT3</strain>
    </source>
</reference>
<accession>A0A1M6SAJ9</accession>
<dbReference type="Pfam" id="PF13687">
    <property type="entry name" value="DUF4153"/>
    <property type="match status" value="1"/>
</dbReference>
<feature type="transmembrane region" description="Helical" evidence="1">
    <location>
        <begin position="304"/>
        <end position="321"/>
    </location>
</feature>
<feature type="transmembrane region" description="Helical" evidence="1">
    <location>
        <begin position="98"/>
        <end position="117"/>
    </location>
</feature>
<gene>
    <name evidence="2" type="ORF">SAMN05216463_10365</name>
</gene>
<name>A0A1M6SAJ9_XYLRU</name>
<organism evidence="2 3">
    <name type="scientific">Xylanibacter ruminicola</name>
    <name type="common">Prevotella ruminicola</name>
    <dbReference type="NCBI Taxonomy" id="839"/>
    <lineage>
        <taxon>Bacteria</taxon>
        <taxon>Pseudomonadati</taxon>
        <taxon>Bacteroidota</taxon>
        <taxon>Bacteroidia</taxon>
        <taxon>Bacteroidales</taxon>
        <taxon>Prevotellaceae</taxon>
        <taxon>Xylanibacter</taxon>
    </lineage>
</organism>
<evidence type="ECO:0008006" key="4">
    <source>
        <dbReference type="Google" id="ProtNLM"/>
    </source>
</evidence>
<sequence length="544" mass="63725">MNTKLKSLLQQLLQSPRRFPVEAALGVVFFIIAVWDSESSTWNETSARMESAVNRDILWFFVPLVALSFWLHRVNRWAYLASFFLFLPLMALDLKPFLWTYGFAFTYVLAGILLVVGNRRLDNRSFAAHALHVVTQMFFGLLITGILNLAVVAIVASFFYIFGIEEPKHLYEHIIQFIWFVLAPQVCCTLIRQNEDEVTEPFKVLRLILNFILSPAVIIYTVILYTYFIKIAFEWDLPKGGVAWMVMGFITVALVGRMAQSILSKRYYDWFYNRFTLIAIPPLIMYWIGSIYRIRLYSFTESRFYLMVAGVLMTLFVLMLWKKRTRKYQLMALIFGAAIILFTYIPGISAKSIGLSCQKHRLTQLISELKLTDAKTGKLSDEIDMRRIKQDSLLCEQYMDFTSVVNYVRNEIGNDEFKKQYGEWSHPEYGFNYNKSKNLYDNSNWYERRKPVDLGDYSIMLPENQYTCNFRNKKVIVKNNDVVVLEYPINSIVRQDTMLLHHPEQLLTYRNDSLMLVLQSISIEDTVVTDVRSYDFQLFKKQIK</sequence>
<dbReference type="AlphaFoldDB" id="A0A1M6SAJ9"/>
<dbReference type="Proteomes" id="UP000184130">
    <property type="component" value="Unassembled WGS sequence"/>
</dbReference>
<dbReference type="EMBL" id="FRBD01000003">
    <property type="protein sequence ID" value="SHK41537.1"/>
    <property type="molecule type" value="Genomic_DNA"/>
</dbReference>
<evidence type="ECO:0000256" key="1">
    <source>
        <dbReference type="SAM" id="Phobius"/>
    </source>
</evidence>
<feature type="transmembrane region" description="Helical" evidence="1">
    <location>
        <begin position="138"/>
        <end position="162"/>
    </location>
</feature>
<feature type="transmembrane region" description="Helical" evidence="1">
    <location>
        <begin position="204"/>
        <end position="229"/>
    </location>
</feature>
<proteinExistence type="predicted"/>
<feature type="transmembrane region" description="Helical" evidence="1">
    <location>
        <begin position="328"/>
        <end position="347"/>
    </location>
</feature>
<feature type="transmembrane region" description="Helical" evidence="1">
    <location>
        <begin position="174"/>
        <end position="192"/>
    </location>
</feature>
<feature type="transmembrane region" description="Helical" evidence="1">
    <location>
        <begin position="271"/>
        <end position="292"/>
    </location>
</feature>
<evidence type="ECO:0000313" key="3">
    <source>
        <dbReference type="Proteomes" id="UP000184130"/>
    </source>
</evidence>